<dbReference type="EMBL" id="HG917868">
    <property type="protein sequence ID" value="CDM68588.1"/>
    <property type="molecule type" value="Genomic_DNA"/>
</dbReference>
<evidence type="ECO:0000313" key="2">
    <source>
        <dbReference type="EMBL" id="CDM68588.1"/>
    </source>
</evidence>
<name>W6RW31_9CLOT</name>
<accession>W6RW31</accession>
<evidence type="ECO:0000259" key="1">
    <source>
        <dbReference type="Pfam" id="PF09346"/>
    </source>
</evidence>
<sequence>MDYIYAISKFKKMLKDKGLAEVEIEMALKRAKDIDIITLENLYESMAEMSIVYSEEELENIKKYSIPDEIIEFYKQYEPNDLPYLSGYIDLLSIKEIRYVNTTISPSAYLLRYGLLTIAMTGEGDVIMMDLNNINDGQPRILFGSCSWFNFNEMVREVSVSAFSLGLSNSYLSDNIINNKLPVMEESFYDFIIGLSEEKYQ</sequence>
<organism evidence="2 3">
    <name type="scientific">Clostridium bornimense</name>
    <dbReference type="NCBI Taxonomy" id="1216932"/>
    <lineage>
        <taxon>Bacteria</taxon>
        <taxon>Bacillati</taxon>
        <taxon>Bacillota</taxon>
        <taxon>Clostridia</taxon>
        <taxon>Eubacteriales</taxon>
        <taxon>Clostridiaceae</taxon>
        <taxon>Clostridium</taxon>
    </lineage>
</organism>
<dbReference type="RefSeq" id="WP_044037754.1">
    <property type="nucleotide sequence ID" value="NZ_HG917868.1"/>
</dbReference>
<dbReference type="OrthoDB" id="1911996at2"/>
<dbReference type="AlphaFoldDB" id="W6RW31"/>
<reference evidence="2 3" key="1">
    <citation type="submission" date="2013-11" db="EMBL/GenBank/DDBJ databases">
        <title>Complete genome sequence of Clostridum sp. M2/40.</title>
        <authorList>
            <person name="Wibberg D."/>
            <person name="Puehler A."/>
            <person name="Schlueter A."/>
        </authorList>
    </citation>
    <scope>NUCLEOTIDE SEQUENCE [LARGE SCALE GENOMIC DNA]</scope>
    <source>
        <strain evidence="3">M2/40</strain>
    </source>
</reference>
<feature type="domain" description="Knr4/Smi1-like" evidence="1">
    <location>
        <begin position="57"/>
        <end position="150"/>
    </location>
</feature>
<dbReference type="Proteomes" id="UP000019426">
    <property type="component" value="Chromosome M2/40_rep1"/>
</dbReference>
<gene>
    <name evidence="2" type="ORF">CM240_1429</name>
</gene>
<dbReference type="InterPro" id="IPR037883">
    <property type="entry name" value="Knr4/Smi1-like_sf"/>
</dbReference>
<dbReference type="Pfam" id="PF09346">
    <property type="entry name" value="SMI1_KNR4"/>
    <property type="match status" value="1"/>
</dbReference>
<keyword evidence="3" id="KW-1185">Reference proteome</keyword>
<dbReference type="HOGENOM" id="CLU_1358461_0_0_9"/>
<dbReference type="InterPro" id="IPR018958">
    <property type="entry name" value="Knr4/Smi1-like_dom"/>
</dbReference>
<dbReference type="eggNOG" id="ENOG503416S">
    <property type="taxonomic scope" value="Bacteria"/>
</dbReference>
<protein>
    <recommendedName>
        <fullName evidence="1">Knr4/Smi1-like domain-containing protein</fullName>
    </recommendedName>
</protein>
<proteinExistence type="predicted"/>
<dbReference type="KEGG" id="clt:CM240_1429"/>
<evidence type="ECO:0000313" key="3">
    <source>
        <dbReference type="Proteomes" id="UP000019426"/>
    </source>
</evidence>
<dbReference type="SUPFAM" id="SSF160631">
    <property type="entry name" value="SMI1/KNR4-like"/>
    <property type="match status" value="1"/>
</dbReference>
<dbReference type="PATRIC" id="fig|1216932.3.peg.1422"/>